<keyword evidence="3" id="KW-0804">Transcription</keyword>
<dbReference type="Proteomes" id="UP001163328">
    <property type="component" value="Chromosome"/>
</dbReference>
<accession>A0ABY6M1L7</accession>
<evidence type="ECO:0000256" key="2">
    <source>
        <dbReference type="ARBA" id="ARBA00023125"/>
    </source>
</evidence>
<dbReference type="RefSeq" id="WP_264434870.1">
    <property type="nucleotide sequence ID" value="NZ_CP081495.1"/>
</dbReference>
<evidence type="ECO:0000259" key="4">
    <source>
        <dbReference type="PROSITE" id="PS01124"/>
    </source>
</evidence>
<dbReference type="Pfam" id="PF12833">
    <property type="entry name" value="HTH_18"/>
    <property type="match status" value="1"/>
</dbReference>
<dbReference type="InterPro" id="IPR009057">
    <property type="entry name" value="Homeodomain-like_sf"/>
</dbReference>
<organism evidence="5 6">
    <name type="scientific">Flavobacterium agricola</name>
    <dbReference type="NCBI Taxonomy" id="2870839"/>
    <lineage>
        <taxon>Bacteria</taxon>
        <taxon>Pseudomonadati</taxon>
        <taxon>Bacteroidota</taxon>
        <taxon>Flavobacteriia</taxon>
        <taxon>Flavobacteriales</taxon>
        <taxon>Flavobacteriaceae</taxon>
        <taxon>Flavobacterium</taxon>
    </lineage>
</organism>
<sequence length="135" mass="15953">MLLNALRIYFLDLSHCIETNYLQEIDDNPSREDVYFQQFLTLILKHYKTEHLVQFYADHIHITSHYLTQIVKKLTGQTVSDFIFDLLYSEARQLLKQPDLTVQEIADILNFSDQSAFGKFFKRKSGMSPLSFRKL</sequence>
<dbReference type="PROSITE" id="PS01124">
    <property type="entry name" value="HTH_ARAC_FAMILY_2"/>
    <property type="match status" value="1"/>
</dbReference>
<dbReference type="PANTHER" id="PTHR43280:SF32">
    <property type="entry name" value="TRANSCRIPTIONAL REGULATORY PROTEIN"/>
    <property type="match status" value="1"/>
</dbReference>
<evidence type="ECO:0000256" key="3">
    <source>
        <dbReference type="ARBA" id="ARBA00023163"/>
    </source>
</evidence>
<dbReference type="PANTHER" id="PTHR43280">
    <property type="entry name" value="ARAC-FAMILY TRANSCRIPTIONAL REGULATOR"/>
    <property type="match status" value="1"/>
</dbReference>
<keyword evidence="1" id="KW-0805">Transcription regulation</keyword>
<protein>
    <submittedName>
        <fullName evidence="5">Helix-turn-helix domain-containing protein</fullName>
    </submittedName>
</protein>
<evidence type="ECO:0000256" key="1">
    <source>
        <dbReference type="ARBA" id="ARBA00023015"/>
    </source>
</evidence>
<gene>
    <name evidence="5" type="ORF">K5I29_05355</name>
</gene>
<dbReference type="Gene3D" id="1.10.10.60">
    <property type="entry name" value="Homeodomain-like"/>
    <property type="match status" value="2"/>
</dbReference>
<dbReference type="SUPFAM" id="SSF46689">
    <property type="entry name" value="Homeodomain-like"/>
    <property type="match status" value="1"/>
</dbReference>
<feature type="domain" description="HTH araC/xylS-type" evidence="4">
    <location>
        <begin position="37"/>
        <end position="135"/>
    </location>
</feature>
<dbReference type="InterPro" id="IPR018060">
    <property type="entry name" value="HTH_AraC"/>
</dbReference>
<name>A0ABY6M1L7_9FLAO</name>
<dbReference type="SMART" id="SM00342">
    <property type="entry name" value="HTH_ARAC"/>
    <property type="match status" value="1"/>
</dbReference>
<keyword evidence="6" id="KW-1185">Reference proteome</keyword>
<proteinExistence type="predicted"/>
<evidence type="ECO:0000313" key="5">
    <source>
        <dbReference type="EMBL" id="UYW02326.1"/>
    </source>
</evidence>
<reference evidence="5" key="1">
    <citation type="submission" date="2021-08" db="EMBL/GenBank/DDBJ databases">
        <title>Flavobacterium sp. strain CC-SYL302.</title>
        <authorList>
            <person name="Lin S.-Y."/>
            <person name="Lee T.-H."/>
            <person name="Young C.-C."/>
        </authorList>
    </citation>
    <scope>NUCLEOTIDE SEQUENCE</scope>
    <source>
        <strain evidence="5">CC-SYL302</strain>
    </source>
</reference>
<evidence type="ECO:0000313" key="6">
    <source>
        <dbReference type="Proteomes" id="UP001163328"/>
    </source>
</evidence>
<dbReference type="EMBL" id="CP081495">
    <property type="protein sequence ID" value="UYW02326.1"/>
    <property type="molecule type" value="Genomic_DNA"/>
</dbReference>
<keyword evidence="2" id="KW-0238">DNA-binding</keyword>